<dbReference type="InterPro" id="IPR046947">
    <property type="entry name" value="LytR-like"/>
</dbReference>
<dbReference type="EMBL" id="JACCEV010000001">
    <property type="protein sequence ID" value="NYT85187.1"/>
    <property type="molecule type" value="Genomic_DNA"/>
</dbReference>
<dbReference type="AlphaFoldDB" id="A0A853GSQ0"/>
<dbReference type="GO" id="GO:0003677">
    <property type="term" value="F:DNA binding"/>
    <property type="evidence" value="ECO:0007669"/>
    <property type="project" value="InterPro"/>
</dbReference>
<dbReference type="Pfam" id="PF04397">
    <property type="entry name" value="LytTR"/>
    <property type="match status" value="1"/>
</dbReference>
<feature type="modified residue" description="4-aspartylphosphate" evidence="1">
    <location>
        <position position="54"/>
    </location>
</feature>
<dbReference type="SMART" id="SM00448">
    <property type="entry name" value="REC"/>
    <property type="match status" value="1"/>
</dbReference>
<proteinExistence type="predicted"/>
<name>A0A853GSQ0_9BURK</name>
<dbReference type="Gene3D" id="3.40.50.2300">
    <property type="match status" value="1"/>
</dbReference>
<keyword evidence="1" id="KW-0597">Phosphoprotein</keyword>
<dbReference type="PANTHER" id="PTHR37299">
    <property type="entry name" value="TRANSCRIPTIONAL REGULATOR-RELATED"/>
    <property type="match status" value="1"/>
</dbReference>
<dbReference type="SMART" id="SM00850">
    <property type="entry name" value="LytTR"/>
    <property type="match status" value="1"/>
</dbReference>
<evidence type="ECO:0000259" key="3">
    <source>
        <dbReference type="PROSITE" id="PS50930"/>
    </source>
</evidence>
<accession>A0A853GSQ0</accession>
<dbReference type="InterPro" id="IPR007492">
    <property type="entry name" value="LytTR_DNA-bd_dom"/>
</dbReference>
<dbReference type="PROSITE" id="PS50110">
    <property type="entry name" value="RESPONSE_REGULATORY"/>
    <property type="match status" value="1"/>
</dbReference>
<dbReference type="Pfam" id="PF00072">
    <property type="entry name" value="Response_reg"/>
    <property type="match status" value="1"/>
</dbReference>
<dbReference type="PANTHER" id="PTHR37299:SF1">
    <property type="entry name" value="STAGE 0 SPORULATION PROTEIN A HOMOLOG"/>
    <property type="match status" value="1"/>
</dbReference>
<reference evidence="4 5" key="1">
    <citation type="submission" date="2020-07" db="EMBL/GenBank/DDBJ databases">
        <title>Taxonomic revisions and descriptions of new bacterial species based on genomic comparisons in the high-G+C-content subgroup of the family Alcaligenaceae.</title>
        <authorList>
            <person name="Szabo A."/>
            <person name="Felfoldi T."/>
        </authorList>
    </citation>
    <scope>NUCLEOTIDE SEQUENCE [LARGE SCALE GENOMIC DNA]</scope>
    <source>
        <strain evidence="4 5">DSM 25667</strain>
    </source>
</reference>
<evidence type="ECO:0000313" key="4">
    <source>
        <dbReference type="EMBL" id="NYT85187.1"/>
    </source>
</evidence>
<dbReference type="OrthoDB" id="236568at2"/>
<sequence length="226" mass="25357">MLRVLIVDDEAPARRYMRRLLEAAPDVLIEGEAATIDQARKLIHAHRPDVIFLDIILTQGTGFELLEGLDRTPSVVFVTAHSNYAAQAFDINAVDYLLKPVNPDRLAQTLNRLRPRATDYLTTRTRTGTRQIKVRELTVIQAEGDYVRLHSAAYANELIHITLKRLAAQLPSPPFCPVSRSLIINLDHIAHLAHRSGTQTEVNFINSVTPVMLGRTATLRLRRAMA</sequence>
<dbReference type="Gene3D" id="2.40.50.1020">
    <property type="entry name" value="LytTr DNA-binding domain"/>
    <property type="match status" value="1"/>
</dbReference>
<feature type="domain" description="Response regulatory" evidence="2">
    <location>
        <begin position="3"/>
        <end position="114"/>
    </location>
</feature>
<evidence type="ECO:0000313" key="5">
    <source>
        <dbReference type="Proteomes" id="UP000554144"/>
    </source>
</evidence>
<dbReference type="GO" id="GO:0000156">
    <property type="term" value="F:phosphorelay response regulator activity"/>
    <property type="evidence" value="ECO:0007669"/>
    <property type="project" value="InterPro"/>
</dbReference>
<dbReference type="PROSITE" id="PS50930">
    <property type="entry name" value="HTH_LYTTR"/>
    <property type="match status" value="1"/>
</dbReference>
<dbReference type="InterPro" id="IPR011006">
    <property type="entry name" value="CheY-like_superfamily"/>
</dbReference>
<comment type="caution">
    <text evidence="4">The sequence shown here is derived from an EMBL/GenBank/DDBJ whole genome shotgun (WGS) entry which is preliminary data.</text>
</comment>
<organism evidence="4 5">
    <name type="scientific">Pollutimonas harenae</name>
    <dbReference type="NCBI Taxonomy" id="657015"/>
    <lineage>
        <taxon>Bacteria</taxon>
        <taxon>Pseudomonadati</taxon>
        <taxon>Pseudomonadota</taxon>
        <taxon>Betaproteobacteria</taxon>
        <taxon>Burkholderiales</taxon>
        <taxon>Alcaligenaceae</taxon>
        <taxon>Pollutimonas</taxon>
    </lineage>
</organism>
<gene>
    <name evidence="4" type="ORF">H0A62_06185</name>
</gene>
<protein>
    <submittedName>
        <fullName evidence="4">Response regulator</fullName>
    </submittedName>
</protein>
<evidence type="ECO:0000259" key="2">
    <source>
        <dbReference type="PROSITE" id="PS50110"/>
    </source>
</evidence>
<keyword evidence="5" id="KW-1185">Reference proteome</keyword>
<evidence type="ECO:0000256" key="1">
    <source>
        <dbReference type="PROSITE-ProRule" id="PRU00169"/>
    </source>
</evidence>
<dbReference type="Proteomes" id="UP000554144">
    <property type="component" value="Unassembled WGS sequence"/>
</dbReference>
<dbReference type="InterPro" id="IPR001789">
    <property type="entry name" value="Sig_transdc_resp-reg_receiver"/>
</dbReference>
<dbReference type="SUPFAM" id="SSF52172">
    <property type="entry name" value="CheY-like"/>
    <property type="match status" value="1"/>
</dbReference>
<feature type="domain" description="HTH LytTR-type" evidence="3">
    <location>
        <begin position="121"/>
        <end position="226"/>
    </location>
</feature>
<dbReference type="RefSeq" id="WP_130037232.1">
    <property type="nucleotide sequence ID" value="NZ_JACCEV010000001.1"/>
</dbReference>